<feature type="domain" description="Major facilitator superfamily (MFS) profile" evidence="1">
    <location>
        <begin position="1"/>
        <end position="50"/>
    </location>
</feature>
<evidence type="ECO:0000313" key="2">
    <source>
        <dbReference type="EMBL" id="BCZ23448.1"/>
    </source>
</evidence>
<accession>A0ABM7STL3</accession>
<evidence type="ECO:0000313" key="3">
    <source>
        <dbReference type="Proteomes" id="UP000826012"/>
    </source>
</evidence>
<reference evidence="2 3" key="1">
    <citation type="submission" date="2021-07" db="EMBL/GenBank/DDBJ databases">
        <title>Complete genome sequence of nontuberculous Mycobacterium sp. TY59.</title>
        <authorList>
            <person name="Fukushima K."/>
        </authorList>
    </citation>
    <scope>NUCLEOTIDE SEQUENCE [LARGE SCALE GENOMIC DNA]</scope>
    <source>
        <strain evidence="2 3">TY59</strain>
    </source>
</reference>
<protein>
    <recommendedName>
        <fullName evidence="1">Major facilitator superfamily (MFS) profile domain-containing protein</fullName>
    </recommendedName>
</protein>
<dbReference type="Proteomes" id="UP000826012">
    <property type="component" value="Chromosome"/>
</dbReference>
<dbReference type="InterPro" id="IPR020846">
    <property type="entry name" value="MFS_dom"/>
</dbReference>
<gene>
    <name evidence="2" type="ORF">MTY59_33030</name>
</gene>
<sequence>MLLVAAFGAFLAFLDSTIVNIAFPAIQRYFHSSDISSLSWVPRIMEVVGG</sequence>
<dbReference type="PROSITE" id="PS50850">
    <property type="entry name" value="MFS"/>
    <property type="match status" value="1"/>
</dbReference>
<reference evidence="2 3" key="2">
    <citation type="submission" date="2021-07" db="EMBL/GenBank/DDBJ databases">
        <authorList>
            <person name="Matsumoto Y."/>
            <person name="Motooka D."/>
            <person name="Nakamura S."/>
        </authorList>
    </citation>
    <scope>NUCLEOTIDE SEQUENCE [LARGE SCALE GENOMIC DNA]</scope>
    <source>
        <strain evidence="2 3">TY59</strain>
    </source>
</reference>
<proteinExistence type="predicted"/>
<keyword evidence="3" id="KW-1185">Reference proteome</keyword>
<evidence type="ECO:0000259" key="1">
    <source>
        <dbReference type="PROSITE" id="PS50850"/>
    </source>
</evidence>
<organism evidence="2 3">
    <name type="scientific">Mycobacterium senriense</name>
    <dbReference type="NCBI Taxonomy" id="2775496"/>
    <lineage>
        <taxon>Bacteria</taxon>
        <taxon>Bacillati</taxon>
        <taxon>Actinomycetota</taxon>
        <taxon>Actinomycetes</taxon>
        <taxon>Mycobacteriales</taxon>
        <taxon>Mycobacteriaceae</taxon>
        <taxon>Mycobacterium</taxon>
        <taxon>Mycobacterium avium complex (MAC)</taxon>
    </lineage>
</organism>
<name>A0ABM7STL3_9MYCO</name>
<dbReference type="EMBL" id="AP024828">
    <property type="protein sequence ID" value="BCZ23448.1"/>
    <property type="molecule type" value="Genomic_DNA"/>
</dbReference>